<dbReference type="AlphaFoldDB" id="A0A8J7WMR5"/>
<dbReference type="InterPro" id="IPR005131">
    <property type="entry name" value="Ser_deHydtase_bsu"/>
</dbReference>
<comment type="similarity">
    <text evidence="3 13">Belongs to the iron-sulfur dependent L-serine dehydratase family.</text>
</comment>
<dbReference type="EMBL" id="JAGSXH010000074">
    <property type="protein sequence ID" value="MBS2965231.1"/>
    <property type="molecule type" value="Genomic_DNA"/>
</dbReference>
<evidence type="ECO:0000256" key="8">
    <source>
        <dbReference type="ARBA" id="ARBA00022723"/>
    </source>
</evidence>
<dbReference type="EC" id="4.3.1.17" evidence="4 13"/>
<keyword evidence="17" id="KW-1185">Reference proteome</keyword>
<name>A0A8J7WMR5_9ACTN</name>
<evidence type="ECO:0000256" key="12">
    <source>
        <dbReference type="ARBA" id="ARBA00049406"/>
    </source>
</evidence>
<keyword evidence="11 13" id="KW-0456">Lyase</keyword>
<comment type="catalytic activity">
    <reaction evidence="12 13">
        <text>L-serine = pyruvate + NH4(+)</text>
        <dbReference type="Rhea" id="RHEA:19169"/>
        <dbReference type="ChEBI" id="CHEBI:15361"/>
        <dbReference type="ChEBI" id="CHEBI:28938"/>
        <dbReference type="ChEBI" id="CHEBI:33384"/>
        <dbReference type="EC" id="4.3.1.17"/>
    </reaction>
</comment>
<dbReference type="InterPro" id="IPR005130">
    <property type="entry name" value="Ser_deHydtase-like_asu"/>
</dbReference>
<evidence type="ECO:0000256" key="7">
    <source>
        <dbReference type="ARBA" id="ARBA00022485"/>
    </source>
</evidence>
<dbReference type="Pfam" id="PF03315">
    <property type="entry name" value="SDH_beta"/>
    <property type="match status" value="1"/>
</dbReference>
<feature type="domain" description="Serine dehydratase-like alpha subunit" evidence="14">
    <location>
        <begin position="192"/>
        <end position="454"/>
    </location>
</feature>
<comment type="caution">
    <text evidence="16">The sequence shown here is derived from an EMBL/GenBank/DDBJ whole genome shotgun (WGS) entry which is preliminary data.</text>
</comment>
<dbReference type="InterPro" id="IPR029009">
    <property type="entry name" value="ASB_dom_sf"/>
</dbReference>
<dbReference type="InterPro" id="IPR004644">
    <property type="entry name" value="Fe-S_L-Ser_mono"/>
</dbReference>
<evidence type="ECO:0000256" key="11">
    <source>
        <dbReference type="ARBA" id="ARBA00023239"/>
    </source>
</evidence>
<accession>A0A8J7WMR5</accession>
<proteinExistence type="inferred from homology"/>
<evidence type="ECO:0000259" key="15">
    <source>
        <dbReference type="Pfam" id="PF03315"/>
    </source>
</evidence>
<evidence type="ECO:0000256" key="6">
    <source>
        <dbReference type="ARBA" id="ARBA00022432"/>
    </source>
</evidence>
<evidence type="ECO:0000256" key="10">
    <source>
        <dbReference type="ARBA" id="ARBA00023014"/>
    </source>
</evidence>
<dbReference type="SUPFAM" id="SSF143548">
    <property type="entry name" value="Serine metabolism enzymes domain"/>
    <property type="match status" value="1"/>
</dbReference>
<evidence type="ECO:0000259" key="14">
    <source>
        <dbReference type="Pfam" id="PF03313"/>
    </source>
</evidence>
<keyword evidence="7 13" id="KW-0004">4Fe-4S</keyword>
<dbReference type="GO" id="GO:0051539">
    <property type="term" value="F:4 iron, 4 sulfur cluster binding"/>
    <property type="evidence" value="ECO:0007669"/>
    <property type="project" value="UniProtKB-UniRule"/>
</dbReference>
<dbReference type="GO" id="GO:0006094">
    <property type="term" value="P:gluconeogenesis"/>
    <property type="evidence" value="ECO:0007669"/>
    <property type="project" value="UniProtKB-KW"/>
</dbReference>
<dbReference type="GO" id="GO:0003941">
    <property type="term" value="F:L-serine ammonia-lyase activity"/>
    <property type="evidence" value="ECO:0007669"/>
    <property type="project" value="UniProtKB-UniRule"/>
</dbReference>
<dbReference type="RefSeq" id="WP_211469587.1">
    <property type="nucleotide sequence ID" value="NZ_JAGSXH010000074.1"/>
</dbReference>
<evidence type="ECO:0000256" key="3">
    <source>
        <dbReference type="ARBA" id="ARBA00008636"/>
    </source>
</evidence>
<evidence type="ECO:0000256" key="9">
    <source>
        <dbReference type="ARBA" id="ARBA00023004"/>
    </source>
</evidence>
<protein>
    <recommendedName>
        <fullName evidence="5 13">L-serine dehydratase</fullName>
        <ecNumber evidence="4 13">4.3.1.17</ecNumber>
    </recommendedName>
</protein>
<evidence type="ECO:0000313" key="16">
    <source>
        <dbReference type="EMBL" id="MBS2965231.1"/>
    </source>
</evidence>
<dbReference type="Gene3D" id="3.30.1330.90">
    <property type="entry name" value="D-3-phosphoglycerate dehydrogenase, domain 3"/>
    <property type="match status" value="1"/>
</dbReference>
<evidence type="ECO:0000256" key="5">
    <source>
        <dbReference type="ARBA" id="ARBA00018995"/>
    </source>
</evidence>
<dbReference type="FunFam" id="3.30.1330.90:FF:000001">
    <property type="entry name" value="L-serine ammonia-lyase 1"/>
    <property type="match status" value="1"/>
</dbReference>
<evidence type="ECO:0000256" key="4">
    <source>
        <dbReference type="ARBA" id="ARBA00012093"/>
    </source>
</evidence>
<dbReference type="InterPro" id="IPR051318">
    <property type="entry name" value="Fe-S_L-Ser"/>
</dbReference>
<dbReference type="GO" id="GO:0046872">
    <property type="term" value="F:metal ion binding"/>
    <property type="evidence" value="ECO:0007669"/>
    <property type="project" value="UniProtKB-KW"/>
</dbReference>
<feature type="domain" description="Serine dehydratase beta chain" evidence="15">
    <location>
        <begin position="4"/>
        <end position="162"/>
    </location>
</feature>
<keyword evidence="6 13" id="KW-0312">Gluconeogenesis</keyword>
<sequence length="460" mass="48986">MAISVFDLFSIGIGPSSSHTVGPMRAARMFARRLKSQGMLAQVTSVRAELFGSLGATGHGHGTPRAVLLGLEGNSPRTVDLERADVDVARIKQTGRLRLLGHDLGAAHEIDFDEPTQLVLHRRRALPYHANGMTVCAYDAAGLPLLEKTYYSVGGGFVVDEDAIGGDRIVPDHTVLRHPFRTGEELLRLTRETGLSISALMLENELAWRSEEQIRAGLVEIWRVMRVCVERGMTREGILPGGLKVRRRAAHAARALRTEGVTPANAMEWVTLYAMAVNEENAAGGRVVTAPTNGAAGIIPAVLHYYTTFIPGADDEGVIRFLLAAGAIGMLYKENASISGAEVGCQGEVGSACSMAAGGLAEVLGASPEQVENAAEIGMEHNLGLTCDPVGGLVQIPCIERNGMAAVKAVTAARMALRGDGRHHVSLDKVIKTMKETGADMKVKYKETARGGLAVNVIEC</sequence>
<keyword evidence="8 13" id="KW-0479">Metal-binding</keyword>
<comment type="pathway">
    <text evidence="2">Carbohydrate biosynthesis; gluconeogenesis.</text>
</comment>
<gene>
    <name evidence="16" type="ORF">KGA66_19430</name>
</gene>
<organism evidence="16 17">
    <name type="scientific">Actinocrinis puniceicyclus</name>
    <dbReference type="NCBI Taxonomy" id="977794"/>
    <lineage>
        <taxon>Bacteria</taxon>
        <taxon>Bacillati</taxon>
        <taxon>Actinomycetota</taxon>
        <taxon>Actinomycetes</taxon>
        <taxon>Catenulisporales</taxon>
        <taxon>Actinospicaceae</taxon>
        <taxon>Actinocrinis</taxon>
    </lineage>
</organism>
<evidence type="ECO:0000313" key="17">
    <source>
        <dbReference type="Proteomes" id="UP000677913"/>
    </source>
</evidence>
<comment type="cofactor">
    <cofactor evidence="1 13">
        <name>[4Fe-4S] cluster</name>
        <dbReference type="ChEBI" id="CHEBI:49883"/>
    </cofactor>
</comment>
<evidence type="ECO:0000256" key="2">
    <source>
        <dbReference type="ARBA" id="ARBA00004742"/>
    </source>
</evidence>
<keyword evidence="10 13" id="KW-0411">Iron-sulfur</keyword>
<evidence type="ECO:0000256" key="1">
    <source>
        <dbReference type="ARBA" id="ARBA00001966"/>
    </source>
</evidence>
<evidence type="ECO:0000256" key="13">
    <source>
        <dbReference type="RuleBase" id="RU366059"/>
    </source>
</evidence>
<dbReference type="PANTHER" id="PTHR30182">
    <property type="entry name" value="L-SERINE DEHYDRATASE"/>
    <property type="match status" value="1"/>
</dbReference>
<dbReference type="PANTHER" id="PTHR30182:SF1">
    <property type="entry name" value="L-SERINE DEHYDRATASE 1"/>
    <property type="match status" value="1"/>
</dbReference>
<reference evidence="16" key="1">
    <citation type="submission" date="2021-04" db="EMBL/GenBank/DDBJ databases">
        <title>Genome based classification of Actinospica acidithermotolerans sp. nov., an actinobacterium isolated from an Indonesian hot spring.</title>
        <authorList>
            <person name="Kusuma A.B."/>
            <person name="Putra K.E."/>
            <person name="Nafisah S."/>
            <person name="Loh J."/>
            <person name="Nouioui I."/>
            <person name="Goodfellow M."/>
        </authorList>
    </citation>
    <scope>NUCLEOTIDE SEQUENCE</scope>
    <source>
        <strain evidence="16">DSM 45618</strain>
    </source>
</reference>
<dbReference type="Proteomes" id="UP000677913">
    <property type="component" value="Unassembled WGS sequence"/>
</dbReference>
<keyword evidence="9 13" id="KW-0408">Iron</keyword>
<dbReference type="NCBIfam" id="TIGR00720">
    <property type="entry name" value="sda_mono"/>
    <property type="match status" value="1"/>
</dbReference>
<dbReference type="Pfam" id="PF03313">
    <property type="entry name" value="SDH_alpha"/>
    <property type="match status" value="1"/>
</dbReference>